<protein>
    <recommendedName>
        <fullName evidence="3">Lipoprotein</fullName>
    </recommendedName>
</protein>
<proteinExistence type="predicted"/>
<evidence type="ECO:0000313" key="2">
    <source>
        <dbReference type="Proteomes" id="UP000253319"/>
    </source>
</evidence>
<dbReference type="PROSITE" id="PS51257">
    <property type="entry name" value="PROKAR_LIPOPROTEIN"/>
    <property type="match status" value="1"/>
</dbReference>
<comment type="caution">
    <text evidence="1">The sequence shown here is derived from an EMBL/GenBank/DDBJ whole genome shotgun (WGS) entry which is preliminary data.</text>
</comment>
<reference evidence="1 2" key="1">
    <citation type="submission" date="2018-06" db="EMBL/GenBank/DDBJ databases">
        <title>Flavobacterium tibetense sp. nov., isolated from a wetland YonghuCo on Tibetan Plateau.</title>
        <authorList>
            <person name="Xing P."/>
            <person name="Phurbu D."/>
            <person name="Lu H."/>
        </authorList>
    </citation>
    <scope>NUCLEOTIDE SEQUENCE [LARGE SCALE GENOMIC DNA]</scope>
    <source>
        <strain evidence="1 2">YH5</strain>
    </source>
</reference>
<keyword evidence="2" id="KW-1185">Reference proteome</keyword>
<organism evidence="1 2">
    <name type="scientific">Flavobacterium tibetense</name>
    <dbReference type="NCBI Taxonomy" id="2233533"/>
    <lineage>
        <taxon>Bacteria</taxon>
        <taxon>Pseudomonadati</taxon>
        <taxon>Bacteroidota</taxon>
        <taxon>Flavobacteriia</taxon>
        <taxon>Flavobacteriales</taxon>
        <taxon>Flavobacteriaceae</taxon>
        <taxon>Flavobacterium</taxon>
    </lineage>
</organism>
<dbReference type="EMBL" id="QLST01000016">
    <property type="protein sequence ID" value="RBA27585.1"/>
    <property type="molecule type" value="Genomic_DNA"/>
</dbReference>
<accession>A0A365NZ91</accession>
<evidence type="ECO:0000313" key="1">
    <source>
        <dbReference type="EMBL" id="RBA27585.1"/>
    </source>
</evidence>
<gene>
    <name evidence="1" type="ORF">DPN68_11455</name>
</gene>
<sequence>MKNLKFLVITLLSGVALLSCKNENQTNAEKAVADYENYVDSINNIAILDIESRWDYIENDYQLRKLATENALVTVEDREDLQEKVILSNEKYELYRTNYLEHQEKNQKPQFRATLFGNDNIGDDISFTWVNKDNILSVFDKFTSTVTENKDTYSREDWDEIKMLYEALGTRKNTVEKEGLSSSDNMKIASIKVKFAPMLAINRAGEKSKENAEAKE</sequence>
<evidence type="ECO:0008006" key="3">
    <source>
        <dbReference type="Google" id="ProtNLM"/>
    </source>
</evidence>
<dbReference type="AlphaFoldDB" id="A0A365NZ91"/>
<dbReference type="OrthoDB" id="1346349at2"/>
<name>A0A365NZ91_9FLAO</name>
<dbReference type="Proteomes" id="UP000253319">
    <property type="component" value="Unassembled WGS sequence"/>
</dbReference>
<dbReference type="RefSeq" id="WP_113989785.1">
    <property type="nucleotide sequence ID" value="NZ_QLST01000016.1"/>
</dbReference>